<dbReference type="Pfam" id="PF00440">
    <property type="entry name" value="TetR_N"/>
    <property type="match status" value="1"/>
</dbReference>
<evidence type="ECO:0000259" key="5">
    <source>
        <dbReference type="PROSITE" id="PS50977"/>
    </source>
</evidence>
<keyword evidence="2 4" id="KW-0238">DNA-binding</keyword>
<accession>A0ABP4VYU3</accession>
<dbReference type="Pfam" id="PF18556">
    <property type="entry name" value="TetR_C_35"/>
    <property type="match status" value="1"/>
</dbReference>
<dbReference type="PANTHER" id="PTHR30055:SF234">
    <property type="entry name" value="HTH-TYPE TRANSCRIPTIONAL REGULATOR BETI"/>
    <property type="match status" value="1"/>
</dbReference>
<sequence>MTVTTYRSSVQGHLRDRLLDAAQAQIEARGWSSVTMSRIADVVGVSRQTVYNELGTKRQLAEHLAMRELGRFLDVVRDRMAAEPDLVDGVTAACEGVLELGERSLLVRTIVGSVPGEHDPDLISILTVESGEIIETAKVAVAACIVDGGHDLPLTERELDVAVESVVRLVLSAITRPSKLPAEAAADIGWILALALRGAQHGAERGARG</sequence>
<protein>
    <submittedName>
        <fullName evidence="6">TetR/AcrR family transcriptional regulator</fullName>
    </submittedName>
</protein>
<feature type="domain" description="HTH tetR-type" evidence="5">
    <location>
        <begin position="12"/>
        <end position="72"/>
    </location>
</feature>
<evidence type="ECO:0000256" key="4">
    <source>
        <dbReference type="PROSITE-ProRule" id="PRU00335"/>
    </source>
</evidence>
<dbReference type="PROSITE" id="PS50977">
    <property type="entry name" value="HTH_TETR_2"/>
    <property type="match status" value="1"/>
</dbReference>
<evidence type="ECO:0000256" key="2">
    <source>
        <dbReference type="ARBA" id="ARBA00023125"/>
    </source>
</evidence>
<feature type="DNA-binding region" description="H-T-H motif" evidence="4">
    <location>
        <begin position="35"/>
        <end position="54"/>
    </location>
</feature>
<gene>
    <name evidence="6" type="ORF">GCM10009710_19380</name>
</gene>
<name>A0ABP4VYU3_9ACTN</name>
<keyword evidence="3" id="KW-0804">Transcription</keyword>
<dbReference type="EMBL" id="BAAAME010000004">
    <property type="protein sequence ID" value="GAA1739189.1"/>
    <property type="molecule type" value="Genomic_DNA"/>
</dbReference>
<dbReference type="InterPro" id="IPR009057">
    <property type="entry name" value="Homeodomain-like_sf"/>
</dbReference>
<dbReference type="InterPro" id="IPR001647">
    <property type="entry name" value="HTH_TetR"/>
</dbReference>
<dbReference type="InterPro" id="IPR040611">
    <property type="entry name" value="AlkX_C"/>
</dbReference>
<comment type="caution">
    <text evidence="6">The sequence shown here is derived from an EMBL/GenBank/DDBJ whole genome shotgun (WGS) entry which is preliminary data.</text>
</comment>
<dbReference type="SUPFAM" id="SSF46689">
    <property type="entry name" value="Homeodomain-like"/>
    <property type="match status" value="1"/>
</dbReference>
<dbReference type="RefSeq" id="WP_344200648.1">
    <property type="nucleotide sequence ID" value="NZ_BAAAME010000004.1"/>
</dbReference>
<keyword evidence="1" id="KW-0805">Transcription regulation</keyword>
<dbReference type="Proteomes" id="UP001501057">
    <property type="component" value="Unassembled WGS sequence"/>
</dbReference>
<dbReference type="Gene3D" id="1.10.357.10">
    <property type="entry name" value="Tetracycline Repressor, domain 2"/>
    <property type="match status" value="1"/>
</dbReference>
<dbReference type="PANTHER" id="PTHR30055">
    <property type="entry name" value="HTH-TYPE TRANSCRIPTIONAL REGULATOR RUTR"/>
    <property type="match status" value="1"/>
</dbReference>
<reference evidence="7" key="1">
    <citation type="journal article" date="2019" name="Int. J. Syst. Evol. Microbiol.">
        <title>The Global Catalogue of Microorganisms (GCM) 10K type strain sequencing project: providing services to taxonomists for standard genome sequencing and annotation.</title>
        <authorList>
            <consortium name="The Broad Institute Genomics Platform"/>
            <consortium name="The Broad Institute Genome Sequencing Center for Infectious Disease"/>
            <person name="Wu L."/>
            <person name="Ma J."/>
        </authorList>
    </citation>
    <scope>NUCLEOTIDE SEQUENCE [LARGE SCALE GENOMIC DNA]</scope>
    <source>
        <strain evidence="7">JCM 13518</strain>
    </source>
</reference>
<organism evidence="6 7">
    <name type="scientific">Aeromicrobium alkaliterrae</name>
    <dbReference type="NCBI Taxonomy" id="302168"/>
    <lineage>
        <taxon>Bacteria</taxon>
        <taxon>Bacillati</taxon>
        <taxon>Actinomycetota</taxon>
        <taxon>Actinomycetes</taxon>
        <taxon>Propionibacteriales</taxon>
        <taxon>Nocardioidaceae</taxon>
        <taxon>Aeromicrobium</taxon>
    </lineage>
</organism>
<evidence type="ECO:0000256" key="3">
    <source>
        <dbReference type="ARBA" id="ARBA00023163"/>
    </source>
</evidence>
<evidence type="ECO:0000313" key="7">
    <source>
        <dbReference type="Proteomes" id="UP001501057"/>
    </source>
</evidence>
<proteinExistence type="predicted"/>
<evidence type="ECO:0000256" key="1">
    <source>
        <dbReference type="ARBA" id="ARBA00023015"/>
    </source>
</evidence>
<dbReference type="InterPro" id="IPR050109">
    <property type="entry name" value="HTH-type_TetR-like_transc_reg"/>
</dbReference>
<keyword evidence="7" id="KW-1185">Reference proteome</keyword>
<evidence type="ECO:0000313" key="6">
    <source>
        <dbReference type="EMBL" id="GAA1739189.1"/>
    </source>
</evidence>